<dbReference type="AlphaFoldDB" id="A0A7C4QPE4"/>
<feature type="compositionally biased region" description="Low complexity" evidence="1">
    <location>
        <begin position="105"/>
        <end position="124"/>
    </location>
</feature>
<comment type="caution">
    <text evidence="3">The sequence shown here is derived from an EMBL/GenBank/DDBJ whole genome shotgun (WGS) entry which is preliminary data.</text>
</comment>
<dbReference type="CDD" id="cd00060">
    <property type="entry name" value="FHA"/>
    <property type="match status" value="1"/>
</dbReference>
<dbReference type="InterPro" id="IPR008984">
    <property type="entry name" value="SMAD_FHA_dom_sf"/>
</dbReference>
<reference evidence="3" key="1">
    <citation type="journal article" date="2020" name="mSystems">
        <title>Genome- and Community-Level Interaction Insights into Carbon Utilization and Element Cycling Functions of Hydrothermarchaeota in Hydrothermal Sediment.</title>
        <authorList>
            <person name="Zhou Z."/>
            <person name="Liu Y."/>
            <person name="Xu W."/>
            <person name="Pan J."/>
            <person name="Luo Z.H."/>
            <person name="Li M."/>
        </authorList>
    </citation>
    <scope>NUCLEOTIDE SEQUENCE [LARGE SCALE GENOMIC DNA]</scope>
    <source>
        <strain evidence="3">SpSt-508</strain>
    </source>
</reference>
<dbReference type="PROSITE" id="PS50006">
    <property type="entry name" value="FHA_DOMAIN"/>
    <property type="match status" value="1"/>
</dbReference>
<feature type="domain" description="FHA" evidence="2">
    <location>
        <begin position="29"/>
        <end position="78"/>
    </location>
</feature>
<protein>
    <submittedName>
        <fullName evidence="3">FHA domain-containing protein</fullName>
    </submittedName>
</protein>
<evidence type="ECO:0000256" key="1">
    <source>
        <dbReference type="SAM" id="MobiDB-lite"/>
    </source>
</evidence>
<dbReference type="InterPro" id="IPR050923">
    <property type="entry name" value="Cell_Proc_Reg/RNA_Proc"/>
</dbReference>
<feature type="compositionally biased region" description="Pro residues" evidence="1">
    <location>
        <begin position="163"/>
        <end position="179"/>
    </location>
</feature>
<gene>
    <name evidence="3" type="ORF">ENS64_07140</name>
</gene>
<dbReference type="Pfam" id="PF00498">
    <property type="entry name" value="FHA"/>
    <property type="match status" value="1"/>
</dbReference>
<feature type="region of interest" description="Disordered" evidence="1">
    <location>
        <begin position="105"/>
        <end position="129"/>
    </location>
</feature>
<dbReference type="EMBL" id="DSVQ01000012">
    <property type="protein sequence ID" value="HGT39025.1"/>
    <property type="molecule type" value="Genomic_DNA"/>
</dbReference>
<dbReference type="PANTHER" id="PTHR23308">
    <property type="entry name" value="NUCLEAR INHIBITOR OF PROTEIN PHOSPHATASE-1"/>
    <property type="match status" value="1"/>
</dbReference>
<feature type="region of interest" description="Disordered" evidence="1">
    <location>
        <begin position="143"/>
        <end position="183"/>
    </location>
</feature>
<dbReference type="Gene3D" id="2.60.200.20">
    <property type="match status" value="1"/>
</dbReference>
<organism evidence="3">
    <name type="scientific">Schlesneria paludicola</name>
    <dbReference type="NCBI Taxonomy" id="360056"/>
    <lineage>
        <taxon>Bacteria</taxon>
        <taxon>Pseudomonadati</taxon>
        <taxon>Planctomycetota</taxon>
        <taxon>Planctomycetia</taxon>
        <taxon>Planctomycetales</taxon>
        <taxon>Planctomycetaceae</taxon>
        <taxon>Schlesneria</taxon>
    </lineage>
</organism>
<sequence length="220" mass="23172">MSRCPMYELVVQSGKHAGKRLILPLGKELLVGREPGCQLILNSSLVSRRHCRLQHTAEGIWVTDLGSQNGTYVNDVAVESPTLMHAGDVLRIGASTFQVQATQPAVPAQPVSASAPSGAAAAKSKAMDDTGISDAEIASWLTDHETPISSDDTAIIPKVKPHSQPPSAPPAGTPAPPKPSVSVAAPVKKFKSVKEEAADIIRRHWAKVKGERSAPNDGDS</sequence>
<dbReference type="InterPro" id="IPR000253">
    <property type="entry name" value="FHA_dom"/>
</dbReference>
<evidence type="ECO:0000313" key="3">
    <source>
        <dbReference type="EMBL" id="HGT39025.1"/>
    </source>
</evidence>
<proteinExistence type="predicted"/>
<dbReference type="SUPFAM" id="SSF49879">
    <property type="entry name" value="SMAD/FHA domain"/>
    <property type="match status" value="1"/>
</dbReference>
<name>A0A7C4QPE4_9PLAN</name>
<dbReference type="SMART" id="SM00240">
    <property type="entry name" value="FHA"/>
    <property type="match status" value="1"/>
</dbReference>
<evidence type="ECO:0000259" key="2">
    <source>
        <dbReference type="PROSITE" id="PS50006"/>
    </source>
</evidence>
<accession>A0A7C4QPE4</accession>